<comment type="caution">
    <text evidence="3">The sequence shown here is derived from an EMBL/GenBank/DDBJ whole genome shotgun (WGS) entry which is preliminary data.</text>
</comment>
<dbReference type="InterPro" id="IPR003615">
    <property type="entry name" value="HNH_nuc"/>
</dbReference>
<feature type="compositionally biased region" description="Basic residues" evidence="1">
    <location>
        <begin position="315"/>
        <end position="326"/>
    </location>
</feature>
<gene>
    <name evidence="3" type="ORF">BP5796_12780</name>
</gene>
<feature type="region of interest" description="Disordered" evidence="1">
    <location>
        <begin position="303"/>
        <end position="395"/>
    </location>
</feature>
<dbReference type="Pfam" id="PF13391">
    <property type="entry name" value="HNH_2"/>
    <property type="match status" value="1"/>
</dbReference>
<accession>A0A3D8Q6N9</accession>
<dbReference type="Proteomes" id="UP000256328">
    <property type="component" value="Unassembled WGS sequence"/>
</dbReference>
<evidence type="ECO:0000259" key="2">
    <source>
        <dbReference type="Pfam" id="PF13391"/>
    </source>
</evidence>
<reference evidence="3 4" key="1">
    <citation type="journal article" date="2018" name="IMA Fungus">
        <title>IMA Genome-F 9: Draft genome sequence of Annulohypoxylon stygium, Aspergillus mulundensis, Berkeleyomyces basicola (syn. Thielaviopsis basicola), Ceratocystis smalleyi, two Cercospora beticola strains, Coleophoma cylindrospora, Fusarium fracticaudum, Phialophora cf. hyalina, and Morchella septimelata.</title>
        <authorList>
            <person name="Wingfield B.D."/>
            <person name="Bills G.F."/>
            <person name="Dong Y."/>
            <person name="Huang W."/>
            <person name="Nel W.J."/>
            <person name="Swalarsk-Parry B.S."/>
            <person name="Vaghefi N."/>
            <person name="Wilken P.M."/>
            <person name="An Z."/>
            <person name="de Beer Z.W."/>
            <person name="De Vos L."/>
            <person name="Chen L."/>
            <person name="Duong T.A."/>
            <person name="Gao Y."/>
            <person name="Hammerbacher A."/>
            <person name="Kikkert J.R."/>
            <person name="Li Y."/>
            <person name="Li H."/>
            <person name="Li K."/>
            <person name="Li Q."/>
            <person name="Liu X."/>
            <person name="Ma X."/>
            <person name="Naidoo K."/>
            <person name="Pethybridge S.J."/>
            <person name="Sun J."/>
            <person name="Steenkamp E.T."/>
            <person name="van der Nest M.A."/>
            <person name="van Wyk S."/>
            <person name="Wingfield M.J."/>
            <person name="Xiong C."/>
            <person name="Yue Q."/>
            <person name="Zhang X."/>
        </authorList>
    </citation>
    <scope>NUCLEOTIDE SEQUENCE [LARGE SCALE GENOMIC DNA]</scope>
    <source>
        <strain evidence="3 4">BP5796</strain>
    </source>
</reference>
<feature type="domain" description="HNH nuclease" evidence="2">
    <location>
        <begin position="161"/>
        <end position="227"/>
    </location>
</feature>
<evidence type="ECO:0000256" key="1">
    <source>
        <dbReference type="SAM" id="MobiDB-lite"/>
    </source>
</evidence>
<organism evidence="3 4">
    <name type="scientific">Coleophoma crateriformis</name>
    <dbReference type="NCBI Taxonomy" id="565419"/>
    <lineage>
        <taxon>Eukaryota</taxon>
        <taxon>Fungi</taxon>
        <taxon>Dikarya</taxon>
        <taxon>Ascomycota</taxon>
        <taxon>Pezizomycotina</taxon>
        <taxon>Leotiomycetes</taxon>
        <taxon>Helotiales</taxon>
        <taxon>Dermateaceae</taxon>
        <taxon>Coleophoma</taxon>
    </lineage>
</organism>
<keyword evidence="4" id="KW-1185">Reference proteome</keyword>
<sequence>MNLRAATAPPPKPPTCTDRARYISFSHPAYEEPTNTLLRLYAPDLPGRRGLDYQYALVACGIVAGNRWDGWLTLDKDSEGRVEPDSILQAANYYFHLPCPPEHDFEVSSIYQYPVVPNFQEWPFPAQLPESWNHLLPTPAPTQHYSASTLSVAVKHRDTFCRVSGCRDAVQAAHLCPVSEEQWFRKNNMGRYSSESSARNSINSPANACLLRADLHYLHDCSYFVFVPKKDSNGDRDVVLHLTKPLDEIESLYQNRKLHPLQVSPEYLFARFARTIFPSLQDFLLAQVPRRIKIGREIPSMMTPAELEDFSGKTARSRSHSPKKRKGSTDPTSTLMGDGGHQRKRLRTRPSHDHQISIWDVHESTPPTRQKIQTPKTASYQDSHGSGSEVDNAISPDLPVTALDMKLATSSETPEPVTPASTTLLKDQWLSKERTRSHVEGTVKEEEAWLDDVYAGKPMVGDEAIRWFEAQGFEVQSLDDNGDNNKS</sequence>
<protein>
    <recommendedName>
        <fullName evidence="2">HNH nuclease domain-containing protein</fullName>
    </recommendedName>
</protein>
<name>A0A3D8Q6N9_9HELO</name>
<dbReference type="AlphaFoldDB" id="A0A3D8Q6N9"/>
<evidence type="ECO:0000313" key="4">
    <source>
        <dbReference type="Proteomes" id="UP000256328"/>
    </source>
</evidence>
<dbReference type="OrthoDB" id="2142759at2759"/>
<feature type="compositionally biased region" description="Polar residues" evidence="1">
    <location>
        <begin position="365"/>
        <end position="386"/>
    </location>
</feature>
<evidence type="ECO:0000313" key="3">
    <source>
        <dbReference type="EMBL" id="RDW57330.1"/>
    </source>
</evidence>
<feature type="compositionally biased region" description="Basic and acidic residues" evidence="1">
    <location>
        <begin position="350"/>
        <end position="363"/>
    </location>
</feature>
<proteinExistence type="predicted"/>
<dbReference type="EMBL" id="PDLN01000023">
    <property type="protein sequence ID" value="RDW57330.1"/>
    <property type="molecule type" value="Genomic_DNA"/>
</dbReference>